<evidence type="ECO:0000259" key="3">
    <source>
        <dbReference type="SMART" id="SM00382"/>
    </source>
</evidence>
<dbReference type="Gene3D" id="1.25.40.10">
    <property type="entry name" value="Tetratricopeptide repeat domain"/>
    <property type="match status" value="1"/>
</dbReference>
<evidence type="ECO:0000313" key="7">
    <source>
        <dbReference type="Proteomes" id="UP000199077"/>
    </source>
</evidence>
<dbReference type="PANTHER" id="PTHR47691">
    <property type="entry name" value="REGULATOR-RELATED"/>
    <property type="match status" value="1"/>
</dbReference>
<dbReference type="EMBL" id="LT629711">
    <property type="protein sequence ID" value="SDP42535.1"/>
    <property type="molecule type" value="Genomic_DNA"/>
</dbReference>
<keyword evidence="2" id="KW-0238">DNA-binding</keyword>
<evidence type="ECO:0000256" key="2">
    <source>
        <dbReference type="ARBA" id="ARBA00023125"/>
    </source>
</evidence>
<feature type="domain" description="Bacterial transcriptional activator" evidence="5">
    <location>
        <begin position="98"/>
        <end position="239"/>
    </location>
</feature>
<dbReference type="SUPFAM" id="SSF52540">
    <property type="entry name" value="P-loop containing nucleoside triphosphate hydrolases"/>
    <property type="match status" value="1"/>
</dbReference>
<dbReference type="SMART" id="SM00862">
    <property type="entry name" value="Trans_reg_C"/>
    <property type="match status" value="1"/>
</dbReference>
<dbReference type="InterPro" id="IPR027417">
    <property type="entry name" value="P-loop_NTPase"/>
</dbReference>
<reference evidence="7" key="1">
    <citation type="submission" date="2016-10" db="EMBL/GenBank/DDBJ databases">
        <authorList>
            <person name="Varghese N."/>
            <person name="Submissions S."/>
        </authorList>
    </citation>
    <scope>NUCLEOTIDE SEQUENCE [LARGE SCALE GENOMIC DNA]</scope>
    <source>
        <strain evidence="7">DSM 22329</strain>
    </source>
</reference>
<dbReference type="STRING" id="443156.SAMN04489867_2413"/>
<dbReference type="InterPro" id="IPR003593">
    <property type="entry name" value="AAA+_ATPase"/>
</dbReference>
<dbReference type="SUPFAM" id="SSF46894">
    <property type="entry name" value="C-terminal effector domain of the bipartite response regulators"/>
    <property type="match status" value="1"/>
</dbReference>
<dbReference type="InterPro" id="IPR016032">
    <property type="entry name" value="Sig_transdc_resp-reg_C-effctor"/>
</dbReference>
<dbReference type="Pfam" id="PF03704">
    <property type="entry name" value="BTAD"/>
    <property type="match status" value="1"/>
</dbReference>
<dbReference type="GO" id="GO:0003677">
    <property type="term" value="F:DNA binding"/>
    <property type="evidence" value="ECO:0007669"/>
    <property type="project" value="UniProtKB-KW"/>
</dbReference>
<comment type="similarity">
    <text evidence="1">Belongs to the AfsR/DnrI/RedD regulatory family.</text>
</comment>
<dbReference type="SMART" id="SM01043">
    <property type="entry name" value="BTAD"/>
    <property type="match status" value="1"/>
</dbReference>
<protein>
    <submittedName>
        <fullName evidence="6">Predicted ATPase</fullName>
    </submittedName>
</protein>
<dbReference type="GO" id="GO:0016887">
    <property type="term" value="F:ATP hydrolysis activity"/>
    <property type="evidence" value="ECO:0007669"/>
    <property type="project" value="InterPro"/>
</dbReference>
<proteinExistence type="inferred from homology"/>
<dbReference type="Gene3D" id="1.10.10.10">
    <property type="entry name" value="Winged helix-like DNA-binding domain superfamily/Winged helix DNA-binding domain"/>
    <property type="match status" value="1"/>
</dbReference>
<dbReference type="Pfam" id="PF13401">
    <property type="entry name" value="AAA_22"/>
    <property type="match status" value="1"/>
</dbReference>
<dbReference type="SUPFAM" id="SSF48452">
    <property type="entry name" value="TPR-like"/>
    <property type="match status" value="1"/>
</dbReference>
<dbReference type="InterPro" id="IPR005158">
    <property type="entry name" value="BTAD"/>
</dbReference>
<dbReference type="InterPro" id="IPR001867">
    <property type="entry name" value="OmpR/PhoB-type_DNA-bd"/>
</dbReference>
<keyword evidence="7" id="KW-1185">Reference proteome</keyword>
<sequence>MPRNRVGVVPVRLRLLDRVTWDDAPIPGDRLAALLATLASHPHGLPDERLVEEVWGDEPPAKPTKALQVLVSRLRSLDRRLVVRHDGGYRLGVDADEVDAWVAHDQLTGARHRLDAGDTAAAEALARLARQRTVGEPGAPGPLAELRDRAAEDLRGADRVLALALARSGSPAEAVPLLARLQERSPDDTAVLAALLRAERETSGVAAALSRYAAYRADVADRLGVEPDPALQRIHRELLAADAPVHTGVHYDTDDLLGRDEDLGRLRTALATGRLTTVLGPGGIGKTRIVHVLAREAPQPRVHVVELVGVASGDDVVAEVGAALGIRGSVTTRHALTPAQQADVRGRIAQELDSGPTLLVLDNCEHVLEAAAGLVAFLLVTTRDLSVLTTSRAPLRIAAERVVPLTQLAPDHAADLFGRRARAVRPDARLDPAGVAAVVERLDGLPLAIELAAARVRTMSVEEIRAALDDRFGLLRSRDRAAPERHRTLTAVIGWSWDLLGDGERDAAATMSVFHDGFDAATARSVLGPASMDLVEALVDQSIVTVDDEGDGTRFRMLETIREFAAARLVEAGRQDEALARQRDWALELVAAHGDVFFAPKQVESVEALLAEENNLTDVLRRAVADDDPVTMAELLGSLGALWTITGNHARIFAVADAAATLLSWWTPEDDRAREAGFVAAALLLVHLNWIPGRDSSDLRDAVASWGEPTSAWARAARAMFVVHDDRDAAQRLVDLADAETEPQNSAMLLMWAAIMAENDGDVAQARAHTLRALEGAELTPYVEASLHSELSQLASYEGDHHLAAHHAELAWPTLMRLHAYDDASALRFTTAVSLLLDGDLDGCERMLADVGDASEGGQLGSRMLLAAARAELALARGDLEAGFAAYDRALSEVMVEIPGWSGALTPWVLIAASGALGAHVLHTTSGPDQRADQLAELVLGPVPGNPGPALPLDDLPLGGVGLVAVGGWALRHGGTGREETALRLMAIARTWAYNQSLPSVRWDRFVALADEVRPGRLDVLLAEYAGRPGPDLVPEAVDLLRSLTSP</sequence>
<dbReference type="OrthoDB" id="3691954at2"/>
<evidence type="ECO:0000259" key="5">
    <source>
        <dbReference type="SMART" id="SM01043"/>
    </source>
</evidence>
<dbReference type="GO" id="GO:0006355">
    <property type="term" value="P:regulation of DNA-templated transcription"/>
    <property type="evidence" value="ECO:0007669"/>
    <property type="project" value="InterPro"/>
</dbReference>
<name>A0A1H0SLI0_9MICO</name>
<accession>A0A1H0SLI0</accession>
<dbReference type="InterPro" id="IPR036388">
    <property type="entry name" value="WH-like_DNA-bd_sf"/>
</dbReference>
<feature type="domain" description="AAA+ ATPase" evidence="3">
    <location>
        <begin position="272"/>
        <end position="409"/>
    </location>
</feature>
<dbReference type="InterPro" id="IPR011990">
    <property type="entry name" value="TPR-like_helical_dom_sf"/>
</dbReference>
<dbReference type="PANTHER" id="PTHR47691:SF3">
    <property type="entry name" value="HTH-TYPE TRANSCRIPTIONAL REGULATOR RV0890C-RELATED"/>
    <property type="match status" value="1"/>
</dbReference>
<dbReference type="GO" id="GO:0000160">
    <property type="term" value="P:phosphorelay signal transduction system"/>
    <property type="evidence" value="ECO:0007669"/>
    <property type="project" value="InterPro"/>
</dbReference>
<dbReference type="SMART" id="SM00382">
    <property type="entry name" value="AAA"/>
    <property type="match status" value="1"/>
</dbReference>
<evidence type="ECO:0000256" key="1">
    <source>
        <dbReference type="ARBA" id="ARBA00005820"/>
    </source>
</evidence>
<dbReference type="InterPro" id="IPR049945">
    <property type="entry name" value="AAA_22"/>
</dbReference>
<gene>
    <name evidence="6" type="ORF">SAMN04489867_2413</name>
</gene>
<organism evidence="6 7">
    <name type="scientific">Pedococcus dokdonensis</name>
    <dbReference type="NCBI Taxonomy" id="443156"/>
    <lineage>
        <taxon>Bacteria</taxon>
        <taxon>Bacillati</taxon>
        <taxon>Actinomycetota</taxon>
        <taxon>Actinomycetes</taxon>
        <taxon>Micrococcales</taxon>
        <taxon>Intrasporangiaceae</taxon>
        <taxon>Pedococcus</taxon>
    </lineage>
</organism>
<evidence type="ECO:0000313" key="6">
    <source>
        <dbReference type="EMBL" id="SDP42535.1"/>
    </source>
</evidence>
<feature type="domain" description="OmpR/PhoB-type" evidence="4">
    <location>
        <begin position="23"/>
        <end position="91"/>
    </location>
</feature>
<evidence type="ECO:0000259" key="4">
    <source>
        <dbReference type="SMART" id="SM00862"/>
    </source>
</evidence>
<dbReference type="AlphaFoldDB" id="A0A1H0SLI0"/>
<dbReference type="Gene3D" id="3.40.50.300">
    <property type="entry name" value="P-loop containing nucleotide triphosphate hydrolases"/>
    <property type="match status" value="1"/>
</dbReference>
<dbReference type="Proteomes" id="UP000199077">
    <property type="component" value="Chromosome I"/>
</dbReference>